<dbReference type="NCBIfam" id="NF002099">
    <property type="entry name" value="PRK00944.1"/>
    <property type="match status" value="1"/>
</dbReference>
<feature type="transmembrane region" description="Helical" evidence="5">
    <location>
        <begin position="21"/>
        <end position="43"/>
    </location>
</feature>
<keyword evidence="2 5" id="KW-0812">Transmembrane</keyword>
<gene>
    <name evidence="6" type="ORF">ROH8110_01758</name>
</gene>
<proteinExistence type="predicted"/>
<evidence type="ECO:0000256" key="2">
    <source>
        <dbReference type="ARBA" id="ARBA00022692"/>
    </source>
</evidence>
<evidence type="ECO:0000256" key="5">
    <source>
        <dbReference type="SAM" id="Phobius"/>
    </source>
</evidence>
<reference evidence="6 7" key="1">
    <citation type="submission" date="2017-03" db="EMBL/GenBank/DDBJ databases">
        <authorList>
            <person name="Afonso C.L."/>
            <person name="Miller P.J."/>
            <person name="Scott M.A."/>
            <person name="Spackman E."/>
            <person name="Goraichik I."/>
            <person name="Dimitrov K.M."/>
            <person name="Suarez D.L."/>
            <person name="Swayne D.E."/>
        </authorList>
    </citation>
    <scope>NUCLEOTIDE SEQUENCE [LARGE SCALE GENOMIC DNA]</scope>
    <source>
        <strain evidence="6 7">CECT 8110</strain>
    </source>
</reference>
<evidence type="ECO:0000256" key="3">
    <source>
        <dbReference type="ARBA" id="ARBA00022989"/>
    </source>
</evidence>
<protein>
    <submittedName>
        <fullName evidence="6">Uncharacterized protein</fullName>
    </submittedName>
</protein>
<dbReference type="GO" id="GO:0005886">
    <property type="term" value="C:plasma membrane"/>
    <property type="evidence" value="ECO:0007669"/>
    <property type="project" value="InterPro"/>
</dbReference>
<keyword evidence="7" id="KW-1185">Reference proteome</keyword>
<name>A0A1X6YYC7_9RHOB</name>
<keyword evidence="4 5" id="KW-0472">Membrane</keyword>
<evidence type="ECO:0000313" key="6">
    <source>
        <dbReference type="EMBL" id="SLN34923.1"/>
    </source>
</evidence>
<dbReference type="Pfam" id="PF10755">
    <property type="entry name" value="DUF2585"/>
    <property type="match status" value="1"/>
</dbReference>
<dbReference type="EMBL" id="FWFU01000002">
    <property type="protein sequence ID" value="SLN34923.1"/>
    <property type="molecule type" value="Genomic_DNA"/>
</dbReference>
<accession>A0A1X6YYC7</accession>
<evidence type="ECO:0000256" key="4">
    <source>
        <dbReference type="ARBA" id="ARBA00023136"/>
    </source>
</evidence>
<dbReference type="AlphaFoldDB" id="A0A1X6YYC7"/>
<sequence length="198" mass="22146">MDSCCALCFCPRMKTDTRLPYIVTALMVLVSAALLLGMGRAPICPCGYVDFWGPVGSDEANMQLADWYTPSHLLHGILFYWALWLILPRMAIGWRLVIATALECGWELLENTDAVIRHYRDTTVSSDYIGDSVLNSVSDIVAMFLGFWMARRWPVWVCVAAVIGFEVLTAIVIRDGLALNVLMLLWPIDAILEWQSAG</sequence>
<keyword evidence="3 5" id="KW-1133">Transmembrane helix</keyword>
<feature type="transmembrane region" description="Helical" evidence="5">
    <location>
        <begin position="153"/>
        <end position="173"/>
    </location>
</feature>
<dbReference type="Proteomes" id="UP000193207">
    <property type="component" value="Unassembled WGS sequence"/>
</dbReference>
<dbReference type="InterPro" id="IPR019691">
    <property type="entry name" value="DUF2585"/>
</dbReference>
<evidence type="ECO:0000313" key="7">
    <source>
        <dbReference type="Proteomes" id="UP000193207"/>
    </source>
</evidence>
<organism evidence="6 7">
    <name type="scientific">Roseovarius halotolerans</name>
    <dbReference type="NCBI Taxonomy" id="505353"/>
    <lineage>
        <taxon>Bacteria</taxon>
        <taxon>Pseudomonadati</taxon>
        <taxon>Pseudomonadota</taxon>
        <taxon>Alphaproteobacteria</taxon>
        <taxon>Rhodobacterales</taxon>
        <taxon>Roseobacteraceae</taxon>
        <taxon>Roseovarius</taxon>
    </lineage>
</organism>
<evidence type="ECO:0000256" key="1">
    <source>
        <dbReference type="ARBA" id="ARBA00022475"/>
    </source>
</evidence>
<keyword evidence="1" id="KW-1003">Cell membrane</keyword>